<sequence length="73" mass="7426">MRAGLFIAGIILLVAGIWITLGKASYQQTETLAQLGSAKVEATHTKAVPAWLGIAGIVAGGLLVVGGIAGRKR</sequence>
<keyword evidence="1" id="KW-0472">Membrane</keyword>
<dbReference type="EMBL" id="QFWQ01000007">
    <property type="protein sequence ID" value="RCS29245.1"/>
    <property type="molecule type" value="Genomic_DNA"/>
</dbReference>
<evidence type="ECO:0000313" key="2">
    <source>
        <dbReference type="EMBL" id="RCS29245.1"/>
    </source>
</evidence>
<comment type="caution">
    <text evidence="2">The sequence shown here is derived from an EMBL/GenBank/DDBJ whole genome shotgun (WGS) entry which is preliminary data.</text>
</comment>
<proteinExistence type="predicted"/>
<keyword evidence="1" id="KW-0812">Transmembrane</keyword>
<reference evidence="2 3" key="1">
    <citation type="submission" date="2018-05" db="EMBL/GenBank/DDBJ databases">
        <title>Draft genome sequence of Rhodanobacter denitrificans Yn1 isolated from gold copper mine.</title>
        <authorList>
            <person name="Yang N."/>
            <person name="Mazhar H.S."/>
            <person name="Rensing C."/>
        </authorList>
    </citation>
    <scope>NUCLEOTIDE SEQUENCE [LARGE SCALE GENOMIC DNA]</scope>
    <source>
        <strain evidence="2 3">Yn1</strain>
    </source>
</reference>
<dbReference type="OrthoDB" id="5959416at2"/>
<organism evidence="2 3">
    <name type="scientific">Rhodanobacter denitrificans</name>
    <dbReference type="NCBI Taxonomy" id="666685"/>
    <lineage>
        <taxon>Bacteria</taxon>
        <taxon>Pseudomonadati</taxon>
        <taxon>Pseudomonadota</taxon>
        <taxon>Gammaproteobacteria</taxon>
        <taxon>Lysobacterales</taxon>
        <taxon>Rhodanobacteraceae</taxon>
        <taxon>Rhodanobacter</taxon>
    </lineage>
</organism>
<name>A0A368KE01_9GAMM</name>
<dbReference type="Proteomes" id="UP000252387">
    <property type="component" value="Unassembled WGS sequence"/>
</dbReference>
<evidence type="ECO:0000256" key="1">
    <source>
        <dbReference type="SAM" id="Phobius"/>
    </source>
</evidence>
<keyword evidence="3" id="KW-1185">Reference proteome</keyword>
<accession>A0A368KE01</accession>
<dbReference type="RefSeq" id="WP_114344025.1">
    <property type="nucleotide sequence ID" value="NZ_QFWQ01000007.1"/>
</dbReference>
<keyword evidence="1" id="KW-1133">Transmembrane helix</keyword>
<gene>
    <name evidence="2" type="ORF">DEO45_12135</name>
</gene>
<feature type="transmembrane region" description="Helical" evidence="1">
    <location>
        <begin position="48"/>
        <end position="69"/>
    </location>
</feature>
<evidence type="ECO:0008006" key="4">
    <source>
        <dbReference type="Google" id="ProtNLM"/>
    </source>
</evidence>
<evidence type="ECO:0000313" key="3">
    <source>
        <dbReference type="Proteomes" id="UP000252387"/>
    </source>
</evidence>
<dbReference type="AlphaFoldDB" id="A0A368KE01"/>
<protein>
    <recommendedName>
        <fullName evidence="4">DUF3185 family protein</fullName>
    </recommendedName>
</protein>